<dbReference type="OrthoDB" id="202825at2759"/>
<dbReference type="PANTHER" id="PTHR12241:SF147">
    <property type="entry name" value="TUBULIN POLYGLUTAMYLASE TTLL7"/>
    <property type="match status" value="1"/>
</dbReference>
<comment type="caution">
    <text evidence="4">The sequence shown here is derived from an EMBL/GenBank/DDBJ whole genome shotgun (WGS) entry which is preliminary data.</text>
</comment>
<name>A0A8J4CRR4_9CHLO</name>
<evidence type="ECO:0000256" key="1">
    <source>
        <dbReference type="ARBA" id="ARBA00022598"/>
    </source>
</evidence>
<organism evidence="4 5">
    <name type="scientific">Volvox reticuliferus</name>
    <dbReference type="NCBI Taxonomy" id="1737510"/>
    <lineage>
        <taxon>Eukaryota</taxon>
        <taxon>Viridiplantae</taxon>
        <taxon>Chlorophyta</taxon>
        <taxon>core chlorophytes</taxon>
        <taxon>Chlorophyceae</taxon>
        <taxon>CS clade</taxon>
        <taxon>Chlamydomonadales</taxon>
        <taxon>Volvocaceae</taxon>
        <taxon>Volvox</taxon>
    </lineage>
</organism>
<proteinExistence type="predicted"/>
<dbReference type="GO" id="GO:0005524">
    <property type="term" value="F:ATP binding"/>
    <property type="evidence" value="ECO:0007669"/>
    <property type="project" value="UniProtKB-KW"/>
</dbReference>
<evidence type="ECO:0000313" key="4">
    <source>
        <dbReference type="EMBL" id="GIL85398.1"/>
    </source>
</evidence>
<sequence length="100" mass="11679">MSGNKKTRDVRDALLVNMSACKYPLVREAAERMGYEVVEDEAELWDLFWSDLSVSSDRVQRLLPFQRLNHFPGMLEICRKAALSRHMSRMAARLPAEYRF</sequence>
<dbReference type="GO" id="GO:0015631">
    <property type="term" value="F:tubulin binding"/>
    <property type="evidence" value="ECO:0007669"/>
    <property type="project" value="TreeGrafter"/>
</dbReference>
<dbReference type="PROSITE" id="PS51221">
    <property type="entry name" value="TTL"/>
    <property type="match status" value="1"/>
</dbReference>
<dbReference type="GO" id="GO:0036064">
    <property type="term" value="C:ciliary basal body"/>
    <property type="evidence" value="ECO:0007669"/>
    <property type="project" value="TreeGrafter"/>
</dbReference>
<dbReference type="GO" id="GO:0000226">
    <property type="term" value="P:microtubule cytoskeleton organization"/>
    <property type="evidence" value="ECO:0007669"/>
    <property type="project" value="TreeGrafter"/>
</dbReference>
<evidence type="ECO:0000313" key="5">
    <source>
        <dbReference type="Proteomes" id="UP000747110"/>
    </source>
</evidence>
<keyword evidence="1" id="KW-0436">Ligase</keyword>
<gene>
    <name evidence="4" type="ORF">Vretifemale_13942</name>
</gene>
<keyword evidence="3" id="KW-0067">ATP-binding</keyword>
<dbReference type="PANTHER" id="PTHR12241">
    <property type="entry name" value="TUBULIN POLYGLUTAMYLASE"/>
    <property type="match status" value="1"/>
</dbReference>
<reference evidence="4" key="1">
    <citation type="journal article" date="2021" name="Proc. Natl. Acad. Sci. U.S.A.">
        <title>Three genomes in the algal genus Volvox reveal the fate of a haploid sex-determining region after a transition to homothallism.</title>
        <authorList>
            <person name="Yamamoto K."/>
            <person name="Hamaji T."/>
            <person name="Kawai-Toyooka H."/>
            <person name="Matsuzaki R."/>
            <person name="Takahashi F."/>
            <person name="Nishimura Y."/>
            <person name="Kawachi M."/>
            <person name="Noguchi H."/>
            <person name="Minakuchi Y."/>
            <person name="Umen J.G."/>
            <person name="Toyoda A."/>
            <person name="Nozaki H."/>
        </authorList>
    </citation>
    <scope>NUCLEOTIDE SEQUENCE</scope>
    <source>
        <strain evidence="4">NIES-3786</strain>
    </source>
</reference>
<dbReference type="GO" id="GO:0070740">
    <property type="term" value="F:tubulin-glutamic acid ligase activity"/>
    <property type="evidence" value="ECO:0007669"/>
    <property type="project" value="TreeGrafter"/>
</dbReference>
<dbReference type="InterPro" id="IPR004344">
    <property type="entry name" value="TTL/TTLL_fam"/>
</dbReference>
<accession>A0A8J4CRR4</accession>
<dbReference type="Proteomes" id="UP000747110">
    <property type="component" value="Unassembled WGS sequence"/>
</dbReference>
<dbReference type="AlphaFoldDB" id="A0A8J4CRR4"/>
<protein>
    <submittedName>
        <fullName evidence="4">Uncharacterized protein</fullName>
    </submittedName>
</protein>
<keyword evidence="2" id="KW-0547">Nucleotide-binding</keyword>
<keyword evidence="5" id="KW-1185">Reference proteome</keyword>
<dbReference type="EMBL" id="BNCP01000032">
    <property type="protein sequence ID" value="GIL85398.1"/>
    <property type="molecule type" value="Genomic_DNA"/>
</dbReference>
<evidence type="ECO:0000256" key="2">
    <source>
        <dbReference type="ARBA" id="ARBA00022741"/>
    </source>
</evidence>
<feature type="non-terminal residue" evidence="4">
    <location>
        <position position="1"/>
    </location>
</feature>
<evidence type="ECO:0000256" key="3">
    <source>
        <dbReference type="ARBA" id="ARBA00022840"/>
    </source>
</evidence>